<proteinExistence type="predicted"/>
<protein>
    <submittedName>
        <fullName evidence="1">Uncharacterized protein</fullName>
    </submittedName>
</protein>
<reference evidence="1" key="1">
    <citation type="submission" date="2013-12" db="EMBL/GenBank/DDBJ databases">
        <title>The Genome Sequence of Aphanomyces invadans NJM9701.</title>
        <authorList>
            <consortium name="The Broad Institute Genomics Platform"/>
            <person name="Russ C."/>
            <person name="Tyler B."/>
            <person name="van West P."/>
            <person name="Dieguez-Uribeondo J."/>
            <person name="Young S.K."/>
            <person name="Zeng Q."/>
            <person name="Gargeya S."/>
            <person name="Fitzgerald M."/>
            <person name="Abouelleil A."/>
            <person name="Alvarado L."/>
            <person name="Chapman S.B."/>
            <person name="Gainer-Dewar J."/>
            <person name="Goldberg J."/>
            <person name="Griggs A."/>
            <person name="Gujja S."/>
            <person name="Hansen M."/>
            <person name="Howarth C."/>
            <person name="Imamovic A."/>
            <person name="Ireland A."/>
            <person name="Larimer J."/>
            <person name="McCowan C."/>
            <person name="Murphy C."/>
            <person name="Pearson M."/>
            <person name="Poon T.W."/>
            <person name="Priest M."/>
            <person name="Roberts A."/>
            <person name="Saif S."/>
            <person name="Shea T."/>
            <person name="Sykes S."/>
            <person name="Wortman J."/>
            <person name="Nusbaum C."/>
            <person name="Birren B."/>
        </authorList>
    </citation>
    <scope>NUCLEOTIDE SEQUENCE [LARGE SCALE GENOMIC DNA]</scope>
    <source>
        <strain evidence="1">NJM9701</strain>
    </source>
</reference>
<gene>
    <name evidence="1" type="ORF">H310_00163</name>
</gene>
<sequence length="141" mass="15904">MTMKLNLSKIVNHDDGEGCNEAKSPIYVESRSRSGSGAMRSGPVQMYMTAETSNPSRHTIMCYGALSNLIYPLSAVYFHMTGRSFNSVTTLIGIRWSFREFIGLLRPAVWVPPHVMVVLWVDNMLPLYYFCSLLPTVLHEP</sequence>
<organism evidence="1">
    <name type="scientific">Aphanomyces invadans</name>
    <dbReference type="NCBI Taxonomy" id="157072"/>
    <lineage>
        <taxon>Eukaryota</taxon>
        <taxon>Sar</taxon>
        <taxon>Stramenopiles</taxon>
        <taxon>Oomycota</taxon>
        <taxon>Saprolegniomycetes</taxon>
        <taxon>Saprolegniales</taxon>
        <taxon>Verrucalvaceae</taxon>
        <taxon>Aphanomyces</taxon>
    </lineage>
</organism>
<name>A0A024USX8_9STRA</name>
<evidence type="ECO:0000313" key="1">
    <source>
        <dbReference type="EMBL" id="ETW09631.1"/>
    </source>
</evidence>
<dbReference type="AlphaFoldDB" id="A0A024USX8"/>
<dbReference type="VEuPathDB" id="FungiDB:H310_00163"/>
<dbReference type="EMBL" id="KI913952">
    <property type="protein sequence ID" value="ETW09631.1"/>
    <property type="molecule type" value="Genomic_DNA"/>
</dbReference>
<accession>A0A024USX8</accession>
<dbReference type="RefSeq" id="XP_008861042.1">
    <property type="nucleotide sequence ID" value="XM_008862820.1"/>
</dbReference>
<dbReference type="GeneID" id="20077213"/>